<dbReference type="GO" id="GO:0046872">
    <property type="term" value="F:metal ion binding"/>
    <property type="evidence" value="ECO:0007669"/>
    <property type="project" value="UniProtKB-KW"/>
</dbReference>
<comment type="subcellular location">
    <subcellularLocation>
        <location evidence="1 13">Nucleus</location>
    </subcellularLocation>
</comment>
<gene>
    <name evidence="17" type="ORF">GEV33_007288</name>
</gene>
<evidence type="ECO:0000256" key="2">
    <source>
        <dbReference type="ARBA" id="ARBA00005446"/>
    </source>
</evidence>
<evidence type="ECO:0000256" key="10">
    <source>
        <dbReference type="ARBA" id="ARBA00023242"/>
    </source>
</evidence>
<comment type="caution">
    <text evidence="17">The sequence shown here is derived from an EMBL/GenBank/DDBJ whole genome shotgun (WGS) entry which is preliminary data.</text>
</comment>
<evidence type="ECO:0000256" key="5">
    <source>
        <dbReference type="ARBA" id="ARBA00022801"/>
    </source>
</evidence>
<evidence type="ECO:0000256" key="3">
    <source>
        <dbReference type="ARBA" id="ARBA00022723"/>
    </source>
</evidence>
<dbReference type="Gene3D" id="6.10.250.3140">
    <property type="match status" value="1"/>
</dbReference>
<comment type="catalytic activity">
    <reaction evidence="12 13">
        <text>ATP + H2O = ADP + phosphate + H(+)</text>
        <dbReference type="Rhea" id="RHEA:13065"/>
        <dbReference type="ChEBI" id="CHEBI:15377"/>
        <dbReference type="ChEBI" id="CHEBI:15378"/>
        <dbReference type="ChEBI" id="CHEBI:30616"/>
        <dbReference type="ChEBI" id="CHEBI:43474"/>
        <dbReference type="ChEBI" id="CHEBI:456216"/>
    </reaction>
</comment>
<keyword evidence="7 13" id="KW-0067">ATP-binding</keyword>
<dbReference type="AlphaFoldDB" id="A0A8J6HJI5"/>
<dbReference type="GO" id="GO:0005737">
    <property type="term" value="C:cytoplasm"/>
    <property type="evidence" value="ECO:0007669"/>
    <property type="project" value="TreeGrafter"/>
</dbReference>
<evidence type="ECO:0000256" key="1">
    <source>
        <dbReference type="ARBA" id="ARBA00004123"/>
    </source>
</evidence>
<proteinExistence type="inferred from homology"/>
<sequence>MEEQEILKGLKETFKFDSFKSNLQQSAIQEICRRKNDVLVSMPTGSGKSLCYQLPAVLHSDQITIVFSPLLALIKDQIDHLQALRVRAASLNSKTLKAERETLIADLKSKKPLTRLLYITPEQAATHTFKSLFDNLVKFDKVAYIVVDEAHCVSQWGHDFRPDYLKLGELRTNCTVPCIALTATAGADVTKDIIHNLRLTNSLKVFKTSCFRSNLFYDLFYENMLENSYLHLKHFINECLAGDEDVKKEDKGCGIVYCRTREQTEAVSYKLNCLGVKSRCYHAGLKNKERLECQEEWQKGEYPVICATISFGMGVDKATVRFVVHWSVPKDPASFYQESGRAGRDGKPSRCRIYYSRSDSRAIEFHLSHDLAKTKDKESKRIKAETAIKSFKKMVEYCENANACRHKLFTDHFGEPPPPCVDNCDFCKDKKAVQKMVEEFHMKCIEYSSSAFNVKDTDYAEMYGGGRKGQQDEAREYGSDYDSEAREAKAKKETNDLIQKQFALRRSSQEVSQKTIEKLFSGRSRVTAAASTSSKVKGLTLATREQYLSKIIEVLHDNYKGCVEEEDQTMDKKDVQDCAVEMEYSVFTSNTTMTMYRNGVAKMNRNCPIEEHRAKWQFFTQRTPLKSELFLERVLLTHISHHFQISSIKRCTDDKIVYETLLTFTPKPAKYETLGDLFRNIEKEQRQRAKTGSNDESDLKPQKSDGFQTARQMRWVTRRIAT</sequence>
<keyword evidence="6 13" id="KW-0347">Helicase</keyword>
<keyword evidence="5 13" id="KW-0378">Hydrolase</keyword>
<dbReference type="InterPro" id="IPR002464">
    <property type="entry name" value="DNA/RNA_helicase_DEAH_CS"/>
</dbReference>
<evidence type="ECO:0000256" key="4">
    <source>
        <dbReference type="ARBA" id="ARBA00022741"/>
    </source>
</evidence>
<keyword evidence="9" id="KW-0413">Isomerase</keyword>
<dbReference type="InterPro" id="IPR001650">
    <property type="entry name" value="Helicase_C-like"/>
</dbReference>
<evidence type="ECO:0000256" key="12">
    <source>
        <dbReference type="ARBA" id="ARBA00049360"/>
    </source>
</evidence>
<dbReference type="GO" id="GO:0000724">
    <property type="term" value="P:double-strand break repair via homologous recombination"/>
    <property type="evidence" value="ECO:0007669"/>
    <property type="project" value="TreeGrafter"/>
</dbReference>
<dbReference type="FunFam" id="3.40.50.300:FF:000444">
    <property type="entry name" value="ATP-dependent DNA helicase"/>
    <property type="match status" value="1"/>
</dbReference>
<dbReference type="InterPro" id="IPR027417">
    <property type="entry name" value="P-loop_NTPase"/>
</dbReference>
<dbReference type="Gene3D" id="3.40.50.300">
    <property type="entry name" value="P-loop containing nucleotide triphosphate hydrolases"/>
    <property type="match status" value="2"/>
</dbReference>
<comment type="catalytic activity">
    <reaction evidence="11 13">
        <text>Couples ATP hydrolysis with the unwinding of duplex DNA by translocating in the 3'-5' direction.</text>
        <dbReference type="EC" id="5.6.2.4"/>
    </reaction>
</comment>
<evidence type="ECO:0000256" key="8">
    <source>
        <dbReference type="ARBA" id="ARBA00023125"/>
    </source>
</evidence>
<reference evidence="17" key="1">
    <citation type="journal article" date="2020" name="J Insects Food Feed">
        <title>The yellow mealworm (Tenebrio molitor) genome: a resource for the emerging insects as food and feed industry.</title>
        <authorList>
            <person name="Eriksson T."/>
            <person name="Andere A."/>
            <person name="Kelstrup H."/>
            <person name="Emery V."/>
            <person name="Picard C."/>
        </authorList>
    </citation>
    <scope>NUCLEOTIDE SEQUENCE</scope>
    <source>
        <strain evidence="17">Stoneville</strain>
        <tissue evidence="17">Whole head</tissue>
    </source>
</reference>
<evidence type="ECO:0000256" key="13">
    <source>
        <dbReference type="RuleBase" id="RU364117"/>
    </source>
</evidence>
<dbReference type="GO" id="GO:0009378">
    <property type="term" value="F:four-way junction helicase activity"/>
    <property type="evidence" value="ECO:0007669"/>
    <property type="project" value="TreeGrafter"/>
</dbReference>
<evidence type="ECO:0000313" key="17">
    <source>
        <dbReference type="EMBL" id="KAH0815502.1"/>
    </source>
</evidence>
<dbReference type="NCBIfam" id="TIGR00614">
    <property type="entry name" value="recQ_fam"/>
    <property type="match status" value="1"/>
</dbReference>
<dbReference type="SMART" id="SM00490">
    <property type="entry name" value="HELICc"/>
    <property type="match status" value="1"/>
</dbReference>
<dbReference type="InterPro" id="IPR014001">
    <property type="entry name" value="Helicase_ATP-bd"/>
</dbReference>
<evidence type="ECO:0000256" key="7">
    <source>
        <dbReference type="ARBA" id="ARBA00022840"/>
    </source>
</evidence>
<dbReference type="Pfam" id="PF00271">
    <property type="entry name" value="Helicase_C"/>
    <property type="match status" value="1"/>
</dbReference>
<dbReference type="Proteomes" id="UP000719412">
    <property type="component" value="Unassembled WGS sequence"/>
</dbReference>
<keyword evidence="18" id="KW-1185">Reference proteome</keyword>
<keyword evidence="3" id="KW-0479">Metal-binding</keyword>
<dbReference type="InterPro" id="IPR032284">
    <property type="entry name" value="RecQ_Zn-bd"/>
</dbReference>
<name>A0A8J6HJI5_TENMO</name>
<dbReference type="SUPFAM" id="SSF52540">
    <property type="entry name" value="P-loop containing nucleoside triphosphate hydrolases"/>
    <property type="match status" value="1"/>
</dbReference>
<dbReference type="EC" id="5.6.2.4" evidence="13"/>
<feature type="domain" description="Helicase C-terminal" evidence="16">
    <location>
        <begin position="231"/>
        <end position="388"/>
    </location>
</feature>
<protein>
    <recommendedName>
        <fullName evidence="13">ATP-dependent DNA helicase</fullName>
        <ecNumber evidence="13">5.6.2.4</ecNumber>
    </recommendedName>
</protein>
<dbReference type="PANTHER" id="PTHR13710">
    <property type="entry name" value="DNA HELICASE RECQ FAMILY MEMBER"/>
    <property type="match status" value="1"/>
</dbReference>
<dbReference type="GO" id="GO:0005694">
    <property type="term" value="C:chromosome"/>
    <property type="evidence" value="ECO:0007669"/>
    <property type="project" value="TreeGrafter"/>
</dbReference>
<evidence type="ECO:0000256" key="14">
    <source>
        <dbReference type="SAM" id="MobiDB-lite"/>
    </source>
</evidence>
<evidence type="ECO:0000259" key="16">
    <source>
        <dbReference type="PROSITE" id="PS51194"/>
    </source>
</evidence>
<dbReference type="InterPro" id="IPR011545">
    <property type="entry name" value="DEAD/DEAH_box_helicase_dom"/>
</dbReference>
<dbReference type="InterPro" id="IPR004589">
    <property type="entry name" value="DNA_helicase_ATP-dep_RecQ"/>
</dbReference>
<keyword evidence="4 13" id="KW-0547">Nucleotide-binding</keyword>
<evidence type="ECO:0000313" key="18">
    <source>
        <dbReference type="Proteomes" id="UP000719412"/>
    </source>
</evidence>
<dbReference type="GO" id="GO:0003677">
    <property type="term" value="F:DNA binding"/>
    <property type="evidence" value="ECO:0007669"/>
    <property type="project" value="UniProtKB-KW"/>
</dbReference>
<keyword evidence="10 13" id="KW-0539">Nucleus</keyword>
<dbReference type="SMART" id="SM00487">
    <property type="entry name" value="DEXDc"/>
    <property type="match status" value="1"/>
</dbReference>
<feature type="compositionally biased region" description="Basic and acidic residues" evidence="14">
    <location>
        <begin position="469"/>
        <end position="492"/>
    </location>
</feature>
<dbReference type="GO" id="GO:0005634">
    <property type="term" value="C:nucleus"/>
    <property type="evidence" value="ECO:0007669"/>
    <property type="project" value="UniProtKB-SubCell"/>
</dbReference>
<keyword evidence="8" id="KW-0238">DNA-binding</keyword>
<reference evidence="17" key="2">
    <citation type="submission" date="2021-08" db="EMBL/GenBank/DDBJ databases">
        <authorList>
            <person name="Eriksson T."/>
        </authorList>
    </citation>
    <scope>NUCLEOTIDE SEQUENCE</scope>
    <source>
        <strain evidence="17">Stoneville</strain>
        <tissue evidence="17">Whole head</tissue>
    </source>
</reference>
<dbReference type="GO" id="GO:0016787">
    <property type="term" value="F:hydrolase activity"/>
    <property type="evidence" value="ECO:0007669"/>
    <property type="project" value="UniProtKB-KW"/>
</dbReference>
<dbReference type="GO" id="GO:0005524">
    <property type="term" value="F:ATP binding"/>
    <property type="evidence" value="ECO:0007669"/>
    <property type="project" value="UniProtKB-KW"/>
</dbReference>
<dbReference type="PROSITE" id="PS00690">
    <property type="entry name" value="DEAH_ATP_HELICASE"/>
    <property type="match status" value="1"/>
</dbReference>
<feature type="region of interest" description="Disordered" evidence="14">
    <location>
        <begin position="684"/>
        <end position="708"/>
    </location>
</feature>
<dbReference type="EMBL" id="JABDTM020023011">
    <property type="protein sequence ID" value="KAH0815502.1"/>
    <property type="molecule type" value="Genomic_DNA"/>
</dbReference>
<comment type="similarity">
    <text evidence="2 13">Belongs to the helicase family. RecQ subfamily.</text>
</comment>
<dbReference type="PROSITE" id="PS51192">
    <property type="entry name" value="HELICASE_ATP_BIND_1"/>
    <property type="match status" value="1"/>
</dbReference>
<dbReference type="PROSITE" id="PS51194">
    <property type="entry name" value="HELICASE_CTER"/>
    <property type="match status" value="1"/>
</dbReference>
<evidence type="ECO:0000256" key="11">
    <source>
        <dbReference type="ARBA" id="ARBA00034617"/>
    </source>
</evidence>
<dbReference type="Pfam" id="PF00270">
    <property type="entry name" value="DEAD"/>
    <property type="match status" value="1"/>
</dbReference>
<evidence type="ECO:0000256" key="9">
    <source>
        <dbReference type="ARBA" id="ARBA00023235"/>
    </source>
</evidence>
<feature type="domain" description="Helicase ATP-binding" evidence="15">
    <location>
        <begin position="29"/>
        <end position="203"/>
    </location>
</feature>
<organism evidence="17 18">
    <name type="scientific">Tenebrio molitor</name>
    <name type="common">Yellow mealworm beetle</name>
    <dbReference type="NCBI Taxonomy" id="7067"/>
    <lineage>
        <taxon>Eukaryota</taxon>
        <taxon>Metazoa</taxon>
        <taxon>Ecdysozoa</taxon>
        <taxon>Arthropoda</taxon>
        <taxon>Hexapoda</taxon>
        <taxon>Insecta</taxon>
        <taxon>Pterygota</taxon>
        <taxon>Neoptera</taxon>
        <taxon>Endopterygota</taxon>
        <taxon>Coleoptera</taxon>
        <taxon>Polyphaga</taxon>
        <taxon>Cucujiformia</taxon>
        <taxon>Tenebrionidae</taxon>
        <taxon>Tenebrio</taxon>
    </lineage>
</organism>
<dbReference type="GO" id="GO:0043138">
    <property type="term" value="F:3'-5' DNA helicase activity"/>
    <property type="evidence" value="ECO:0007669"/>
    <property type="project" value="UniProtKB-EC"/>
</dbReference>
<accession>A0A8J6HJI5</accession>
<evidence type="ECO:0000259" key="15">
    <source>
        <dbReference type="PROSITE" id="PS51192"/>
    </source>
</evidence>
<dbReference type="PANTHER" id="PTHR13710:SF152">
    <property type="entry name" value="ATP-DEPENDENT DNA HELICASE Q5"/>
    <property type="match status" value="1"/>
</dbReference>
<feature type="region of interest" description="Disordered" evidence="14">
    <location>
        <begin position="463"/>
        <end position="492"/>
    </location>
</feature>
<dbReference type="Pfam" id="PF16124">
    <property type="entry name" value="RecQ_Zn_bind"/>
    <property type="match status" value="1"/>
</dbReference>
<evidence type="ECO:0000256" key="6">
    <source>
        <dbReference type="ARBA" id="ARBA00022806"/>
    </source>
</evidence>